<accession>A0A7W6JFJ7</accession>
<keyword evidence="2" id="KW-0732">Signal</keyword>
<evidence type="ECO:0008006" key="5">
    <source>
        <dbReference type="Google" id="ProtNLM"/>
    </source>
</evidence>
<feature type="compositionally biased region" description="Basic and acidic residues" evidence="1">
    <location>
        <begin position="97"/>
        <end position="115"/>
    </location>
</feature>
<gene>
    <name evidence="3" type="ORF">GGR12_003059</name>
</gene>
<feature type="chain" id="PRO_5031043038" description="Secreted protein" evidence="2">
    <location>
        <begin position="23"/>
        <end position="132"/>
    </location>
</feature>
<name>A0A7W6JFJ7_9CAUL</name>
<protein>
    <recommendedName>
        <fullName evidence="5">Secreted protein</fullName>
    </recommendedName>
</protein>
<dbReference type="AlphaFoldDB" id="A0A7W6JFJ7"/>
<organism evidence="3 4">
    <name type="scientific">Brevundimonas lenta</name>
    <dbReference type="NCBI Taxonomy" id="424796"/>
    <lineage>
        <taxon>Bacteria</taxon>
        <taxon>Pseudomonadati</taxon>
        <taxon>Pseudomonadota</taxon>
        <taxon>Alphaproteobacteria</taxon>
        <taxon>Caulobacterales</taxon>
        <taxon>Caulobacteraceae</taxon>
        <taxon>Brevundimonas</taxon>
    </lineage>
</organism>
<comment type="caution">
    <text evidence="3">The sequence shown here is derived from an EMBL/GenBank/DDBJ whole genome shotgun (WGS) entry which is preliminary data.</text>
</comment>
<reference evidence="3 4" key="1">
    <citation type="submission" date="2020-08" db="EMBL/GenBank/DDBJ databases">
        <title>Genomic Encyclopedia of Type Strains, Phase IV (KMG-IV): sequencing the most valuable type-strain genomes for metagenomic binning, comparative biology and taxonomic classification.</title>
        <authorList>
            <person name="Goeker M."/>
        </authorList>
    </citation>
    <scope>NUCLEOTIDE SEQUENCE [LARGE SCALE GENOMIC DNA]</scope>
    <source>
        <strain evidence="3 4">DSM 23960</strain>
    </source>
</reference>
<evidence type="ECO:0000313" key="4">
    <source>
        <dbReference type="Proteomes" id="UP000529946"/>
    </source>
</evidence>
<feature type="region of interest" description="Disordered" evidence="1">
    <location>
        <begin position="96"/>
        <end position="132"/>
    </location>
</feature>
<evidence type="ECO:0000313" key="3">
    <source>
        <dbReference type="EMBL" id="MBB4084171.1"/>
    </source>
</evidence>
<evidence type="ECO:0000256" key="2">
    <source>
        <dbReference type="SAM" id="SignalP"/>
    </source>
</evidence>
<dbReference type="EMBL" id="JACIDM010000003">
    <property type="protein sequence ID" value="MBB4084171.1"/>
    <property type="molecule type" value="Genomic_DNA"/>
</dbReference>
<keyword evidence="4" id="KW-1185">Reference proteome</keyword>
<evidence type="ECO:0000256" key="1">
    <source>
        <dbReference type="SAM" id="MobiDB-lite"/>
    </source>
</evidence>
<dbReference type="RefSeq" id="WP_183205401.1">
    <property type="nucleotide sequence ID" value="NZ_BAAAER010000003.1"/>
</dbReference>
<dbReference type="Proteomes" id="UP000529946">
    <property type="component" value="Unassembled WGS sequence"/>
</dbReference>
<proteinExistence type="predicted"/>
<feature type="signal peptide" evidence="2">
    <location>
        <begin position="1"/>
        <end position="22"/>
    </location>
</feature>
<sequence length="132" mass="14902">MTFARALILACVVIAAPTAALAQATNPVPQYRPGFAVNSHRYQGDRQRYEMDRLRVQAAERQMFARQLEVETQLSIIDVQTRRQPALVDPASTRILRSPEEEGARRQSATERREATVSAVTGIDEWLDRPQP</sequence>